<dbReference type="Gene3D" id="3.30.160.60">
    <property type="entry name" value="Classic Zinc Finger"/>
    <property type="match status" value="3"/>
</dbReference>
<evidence type="ECO:0000313" key="14">
    <source>
        <dbReference type="RefSeq" id="XP_021574260.1"/>
    </source>
</evidence>
<protein>
    <submittedName>
        <fullName evidence="14">Zinc finger protein 658B-like</fullName>
    </submittedName>
</protein>
<dbReference type="GO" id="GO:0003677">
    <property type="term" value="F:DNA binding"/>
    <property type="evidence" value="ECO:0007669"/>
    <property type="project" value="UniProtKB-KW"/>
</dbReference>
<evidence type="ECO:0000256" key="5">
    <source>
        <dbReference type="ARBA" id="ARBA00022771"/>
    </source>
</evidence>
<dbReference type="FunFam" id="3.30.160.60:FF:001745">
    <property type="entry name" value="Zinc finger protein 658"/>
    <property type="match status" value="1"/>
</dbReference>
<keyword evidence="6" id="KW-0862">Zinc</keyword>
<accession>A0A3Q0EJ24</accession>
<keyword evidence="9" id="KW-0804">Transcription</keyword>
<dbReference type="KEGG" id="csyr:110596715"/>
<dbReference type="AlphaFoldDB" id="A0A3Q0EJ24"/>
<evidence type="ECO:0000256" key="6">
    <source>
        <dbReference type="ARBA" id="ARBA00022833"/>
    </source>
</evidence>
<evidence type="ECO:0000256" key="2">
    <source>
        <dbReference type="ARBA" id="ARBA00006991"/>
    </source>
</evidence>
<organism evidence="13 14">
    <name type="scientific">Carlito syrichta</name>
    <name type="common">Philippine tarsier</name>
    <name type="synonym">Tarsius syrichta</name>
    <dbReference type="NCBI Taxonomy" id="1868482"/>
    <lineage>
        <taxon>Eukaryota</taxon>
        <taxon>Metazoa</taxon>
        <taxon>Chordata</taxon>
        <taxon>Craniata</taxon>
        <taxon>Vertebrata</taxon>
        <taxon>Euteleostomi</taxon>
        <taxon>Mammalia</taxon>
        <taxon>Eutheria</taxon>
        <taxon>Euarchontoglires</taxon>
        <taxon>Primates</taxon>
        <taxon>Haplorrhini</taxon>
        <taxon>Tarsiiformes</taxon>
        <taxon>Tarsiidae</taxon>
        <taxon>Carlito</taxon>
    </lineage>
</organism>
<dbReference type="PROSITE" id="PS50157">
    <property type="entry name" value="ZINC_FINGER_C2H2_2"/>
    <property type="match status" value="3"/>
</dbReference>
<evidence type="ECO:0000256" key="11">
    <source>
        <dbReference type="PROSITE-ProRule" id="PRU00042"/>
    </source>
</evidence>
<evidence type="ECO:0000256" key="9">
    <source>
        <dbReference type="ARBA" id="ARBA00023163"/>
    </source>
</evidence>
<feature type="domain" description="C2H2-type" evidence="12">
    <location>
        <begin position="180"/>
        <end position="207"/>
    </location>
</feature>
<evidence type="ECO:0000256" key="3">
    <source>
        <dbReference type="ARBA" id="ARBA00022723"/>
    </source>
</evidence>
<dbReference type="SUPFAM" id="SSF57667">
    <property type="entry name" value="beta-beta-alpha zinc fingers"/>
    <property type="match status" value="2"/>
</dbReference>
<dbReference type="PROSITE" id="PS00028">
    <property type="entry name" value="ZINC_FINGER_C2H2_1"/>
    <property type="match status" value="2"/>
</dbReference>
<gene>
    <name evidence="14" type="primary">LOC110596715</name>
</gene>
<keyword evidence="7" id="KW-0805">Transcription regulation</keyword>
<dbReference type="PANTHER" id="PTHR24377">
    <property type="entry name" value="IP01015P-RELATED"/>
    <property type="match status" value="1"/>
</dbReference>
<dbReference type="SMART" id="SM00355">
    <property type="entry name" value="ZnF_C2H2"/>
    <property type="match status" value="2"/>
</dbReference>
<dbReference type="OrthoDB" id="9622403at2759"/>
<evidence type="ECO:0000256" key="10">
    <source>
        <dbReference type="ARBA" id="ARBA00023242"/>
    </source>
</evidence>
<dbReference type="InterPro" id="IPR036236">
    <property type="entry name" value="Znf_C2H2_sf"/>
</dbReference>
<keyword evidence="3" id="KW-0479">Metal-binding</keyword>
<keyword evidence="10" id="KW-0539">Nucleus</keyword>
<dbReference type="Pfam" id="PF00096">
    <property type="entry name" value="zf-C2H2"/>
    <property type="match status" value="1"/>
</dbReference>
<reference evidence="14" key="1">
    <citation type="submission" date="2025-08" db="UniProtKB">
        <authorList>
            <consortium name="RefSeq"/>
        </authorList>
    </citation>
    <scope>IDENTIFICATION</scope>
</reference>
<feature type="domain" description="C2H2-type" evidence="12">
    <location>
        <begin position="121"/>
        <end position="152"/>
    </location>
</feature>
<comment type="subcellular location">
    <subcellularLocation>
        <location evidence="1">Nucleus</location>
    </subcellularLocation>
</comment>
<keyword evidence="4" id="KW-0677">Repeat</keyword>
<feature type="domain" description="C2H2-type" evidence="12">
    <location>
        <begin position="92"/>
        <end position="121"/>
    </location>
</feature>
<dbReference type="GeneID" id="110596715"/>
<dbReference type="RefSeq" id="XP_021574260.1">
    <property type="nucleotide sequence ID" value="XM_021718585.1"/>
</dbReference>
<sequence length="221" mass="25657">MRTDTREKCSGLNECRQSCGRATIVEYSKVHMAMTHHKFNESEINFSEKSSFIQSQRTVIEKSAFESSKCEDNFSQSSAHIVCQKTQTGRDKFCEYNGCTNTFYQKLELTIHQITHTEEKFCCSGEYGRCRKYFHQKAHLIWYQRTHSGEKLQYEECGKSFCTSSHSIQHSGAYVGFRLYECNECGKTFCQKSNLSEHVRIHTKEKTYGNNDCGKSYRSPP</sequence>
<evidence type="ECO:0000256" key="7">
    <source>
        <dbReference type="ARBA" id="ARBA00023015"/>
    </source>
</evidence>
<keyword evidence="8" id="KW-0238">DNA-binding</keyword>
<dbReference type="GO" id="GO:0005634">
    <property type="term" value="C:nucleus"/>
    <property type="evidence" value="ECO:0007669"/>
    <property type="project" value="UniProtKB-SubCell"/>
</dbReference>
<name>A0A3Q0EJ24_CARSF</name>
<comment type="similarity">
    <text evidence="2">Belongs to the krueppel C2H2-type zinc-finger protein family.</text>
</comment>
<keyword evidence="13" id="KW-1185">Reference proteome</keyword>
<proteinExistence type="inferred from homology"/>
<dbReference type="GO" id="GO:0008270">
    <property type="term" value="F:zinc ion binding"/>
    <property type="evidence" value="ECO:0007669"/>
    <property type="project" value="UniProtKB-KW"/>
</dbReference>
<evidence type="ECO:0000256" key="8">
    <source>
        <dbReference type="ARBA" id="ARBA00023125"/>
    </source>
</evidence>
<evidence type="ECO:0000256" key="4">
    <source>
        <dbReference type="ARBA" id="ARBA00022737"/>
    </source>
</evidence>
<evidence type="ECO:0000259" key="12">
    <source>
        <dbReference type="PROSITE" id="PS50157"/>
    </source>
</evidence>
<evidence type="ECO:0000256" key="1">
    <source>
        <dbReference type="ARBA" id="ARBA00004123"/>
    </source>
</evidence>
<feature type="non-terminal residue" evidence="14">
    <location>
        <position position="221"/>
    </location>
</feature>
<dbReference type="InterPro" id="IPR050826">
    <property type="entry name" value="Krueppel_C2H2_ZnFinger"/>
</dbReference>
<dbReference type="InterPro" id="IPR013087">
    <property type="entry name" value="Znf_C2H2_type"/>
</dbReference>
<dbReference type="Proteomes" id="UP000189704">
    <property type="component" value="Unplaced"/>
</dbReference>
<keyword evidence="5 11" id="KW-0863">Zinc-finger</keyword>
<evidence type="ECO:0000313" key="13">
    <source>
        <dbReference type="Proteomes" id="UP000189704"/>
    </source>
</evidence>